<dbReference type="InterPro" id="IPR025421">
    <property type="entry name" value="DUF4148"/>
</dbReference>
<feature type="signal peptide" evidence="1">
    <location>
        <begin position="1"/>
        <end position="25"/>
    </location>
</feature>
<evidence type="ECO:0000313" key="2">
    <source>
        <dbReference type="EMBL" id="QXX79109.1"/>
    </source>
</evidence>
<keyword evidence="3" id="KW-1185">Reference proteome</keyword>
<gene>
    <name evidence="2" type="ORF">FE795_08820</name>
</gene>
<evidence type="ECO:0000313" key="3">
    <source>
        <dbReference type="Proteomes" id="UP000826050"/>
    </source>
</evidence>
<reference evidence="2 3" key="1">
    <citation type="submission" date="2020-02" db="EMBL/GenBank/DDBJ databases">
        <title>Partial ammonium oxidation to N2 by heterotrophic bacteria.</title>
        <authorList>
            <person name="Wu M."/>
        </authorList>
    </citation>
    <scope>NUCLEOTIDE SEQUENCE [LARGE SCALE GENOMIC DNA]</scope>
    <source>
        <strain evidence="2 3">HO-1</strain>
    </source>
</reference>
<organism evidence="2 3">
    <name type="scientific">Alcaligenes ammonioxydans</name>
    <dbReference type="NCBI Taxonomy" id="2582914"/>
    <lineage>
        <taxon>Bacteria</taxon>
        <taxon>Pseudomonadati</taxon>
        <taxon>Pseudomonadota</taxon>
        <taxon>Betaproteobacteria</taxon>
        <taxon>Burkholderiales</taxon>
        <taxon>Alcaligenaceae</taxon>
        <taxon>Alcaligenes</taxon>
    </lineage>
</organism>
<evidence type="ECO:0000256" key="1">
    <source>
        <dbReference type="SAM" id="SignalP"/>
    </source>
</evidence>
<protein>
    <submittedName>
        <fullName evidence="2">DUF4148 domain-containing protein</fullName>
    </submittedName>
</protein>
<dbReference type="Proteomes" id="UP000826050">
    <property type="component" value="Chromosome"/>
</dbReference>
<keyword evidence="1" id="KW-0732">Signal</keyword>
<dbReference type="Pfam" id="PF13663">
    <property type="entry name" value="DUF4148"/>
    <property type="match status" value="1"/>
</dbReference>
<name>A0ABX8STS7_9BURK</name>
<dbReference type="RefSeq" id="WP_003800006.1">
    <property type="nucleotide sequence ID" value="NZ_CP049362.1"/>
</dbReference>
<accession>A0ABX8STS7</accession>
<dbReference type="EMBL" id="CP049362">
    <property type="protein sequence ID" value="QXX79109.1"/>
    <property type="molecule type" value="Genomic_DNA"/>
</dbReference>
<feature type="chain" id="PRO_5046091753" evidence="1">
    <location>
        <begin position="26"/>
        <end position="105"/>
    </location>
</feature>
<proteinExistence type="predicted"/>
<sequence>MKNITRATVASLILGATALSSTAMAAINNDATGENLNYPTIQSNDAPLSRQQVVQELAAAQEQGFISTGSMVDYPRIDTRSQLSRDQVSAEAKDWNNNNGSFVAY</sequence>